<dbReference type="HOGENOM" id="CLU_1591555_0_0_7"/>
<reference evidence="1 2" key="1">
    <citation type="journal article" date="2014" name="Nature">
        <title>An environmental bacterial taxon with a large and distinct metabolic repertoire.</title>
        <authorList>
            <person name="Wilson M.C."/>
            <person name="Mori T."/>
            <person name="Ruckert C."/>
            <person name="Uria A.R."/>
            <person name="Helf M.J."/>
            <person name="Takada K."/>
            <person name="Gernert C."/>
            <person name="Steffens U.A."/>
            <person name="Heycke N."/>
            <person name="Schmitt S."/>
            <person name="Rinke C."/>
            <person name="Helfrich E.J."/>
            <person name="Brachmann A.O."/>
            <person name="Gurgui C."/>
            <person name="Wakimoto T."/>
            <person name="Kracht M."/>
            <person name="Crusemann M."/>
            <person name="Hentschel U."/>
            <person name="Abe I."/>
            <person name="Matsunaga S."/>
            <person name="Kalinowski J."/>
            <person name="Takeyama H."/>
            <person name="Piel J."/>
        </authorList>
    </citation>
    <scope>NUCLEOTIDE SEQUENCE [LARGE SCALE GENOMIC DNA]</scope>
    <source>
        <strain evidence="2">TSY2</strain>
    </source>
</reference>
<organism evidence="1 2">
    <name type="scientific">Candidatus Entotheonella gemina</name>
    <dbReference type="NCBI Taxonomy" id="1429439"/>
    <lineage>
        <taxon>Bacteria</taxon>
        <taxon>Pseudomonadati</taxon>
        <taxon>Nitrospinota/Tectimicrobiota group</taxon>
        <taxon>Candidatus Tectimicrobiota</taxon>
        <taxon>Candidatus Entotheonellia</taxon>
        <taxon>Candidatus Entotheonellales</taxon>
        <taxon>Candidatus Entotheonellaceae</taxon>
        <taxon>Candidatus Entotheonella</taxon>
    </lineage>
</organism>
<accession>W4LVY2</accession>
<name>W4LVY2_9BACT</name>
<dbReference type="EMBL" id="AZHX01001549">
    <property type="protein sequence ID" value="ETX02264.1"/>
    <property type="molecule type" value="Genomic_DNA"/>
</dbReference>
<proteinExistence type="predicted"/>
<dbReference type="AlphaFoldDB" id="W4LVY2"/>
<comment type="caution">
    <text evidence="1">The sequence shown here is derived from an EMBL/GenBank/DDBJ whole genome shotgun (WGS) entry which is preliminary data.</text>
</comment>
<evidence type="ECO:0000313" key="1">
    <source>
        <dbReference type="EMBL" id="ETX02264.1"/>
    </source>
</evidence>
<dbReference type="Proteomes" id="UP000019140">
    <property type="component" value="Unassembled WGS sequence"/>
</dbReference>
<evidence type="ECO:0000313" key="2">
    <source>
        <dbReference type="Proteomes" id="UP000019140"/>
    </source>
</evidence>
<sequence length="167" mass="18938">MGINMDVESKSFQDIPQDPRDWKIFPRNLTARAAYIVPGNPVTTRPEDGVDNCYPGLEMDARNIQKFFFPGLYFEVYRNEGALLADLIPEDQAKQWEDLGLKKTDLNNRLYLWPSKGGPPPINPLTTRLPSCLRGNKVSMSGARPMPCFPVKRRWSLAPIPRCLMTG</sequence>
<protein>
    <submittedName>
        <fullName evidence="1">Uncharacterized protein</fullName>
    </submittedName>
</protein>
<keyword evidence="2" id="KW-1185">Reference proteome</keyword>
<gene>
    <name evidence="1" type="ORF">ETSY2_35870</name>
</gene>